<dbReference type="InterPro" id="IPR001789">
    <property type="entry name" value="Sig_transdc_resp-reg_receiver"/>
</dbReference>
<dbReference type="EC" id="3.1.1.61" evidence="3"/>
<comment type="caution">
    <text evidence="3">The sequence shown here is derived from an EMBL/GenBank/DDBJ whole genome shotgun (WGS) entry which is preliminary data.</text>
</comment>
<dbReference type="InterPro" id="IPR011006">
    <property type="entry name" value="CheY-like_superfamily"/>
</dbReference>
<feature type="domain" description="Response regulatory" evidence="2">
    <location>
        <begin position="1"/>
        <end position="114"/>
    </location>
</feature>
<dbReference type="Proteomes" id="UP001191019">
    <property type="component" value="Unassembled WGS sequence"/>
</dbReference>
<dbReference type="RefSeq" id="WP_129734292.1">
    <property type="nucleotide sequence ID" value="NZ_PRLM01000001.1"/>
</dbReference>
<dbReference type="SUPFAM" id="SSF52172">
    <property type="entry name" value="CheY-like"/>
    <property type="match status" value="1"/>
</dbReference>
<evidence type="ECO:0000259" key="2">
    <source>
        <dbReference type="PROSITE" id="PS50110"/>
    </source>
</evidence>
<proteinExistence type="predicted"/>
<gene>
    <name evidence="3" type="primary">cheB</name>
    <name evidence="3" type="ORF">G3RUM_00077</name>
</gene>
<keyword evidence="4" id="KW-1185">Reference proteome</keyword>
<reference evidence="3 4" key="1">
    <citation type="journal article" date="2018" name="bioRxiv">
        <title>Evidence of independent acquisition and adaption of ultra-small bacteria to human hosts across the highly diverse yet reduced genomes of the phylum Saccharibacteria.</title>
        <authorList>
            <person name="McLean J.S."/>
            <person name="Bor B."/>
            <person name="To T.T."/>
            <person name="Liu Q."/>
            <person name="Kearns K.A."/>
            <person name="Solden L.M."/>
            <person name="Wrighton K.C."/>
            <person name="He X."/>
            <person name="Shi W."/>
        </authorList>
    </citation>
    <scope>NUCLEOTIDE SEQUENCE [LARGE SCALE GENOMIC DNA]</scope>
    <source>
        <strain evidence="3 4">TM7_G3_2_Rum_HOT_351B</strain>
    </source>
</reference>
<evidence type="ECO:0000313" key="3">
    <source>
        <dbReference type="EMBL" id="RYC75137.1"/>
    </source>
</evidence>
<evidence type="ECO:0000313" key="4">
    <source>
        <dbReference type="Proteomes" id="UP001191019"/>
    </source>
</evidence>
<dbReference type="GO" id="GO:0008984">
    <property type="term" value="F:protein-glutamate methylesterase activity"/>
    <property type="evidence" value="ECO:0007669"/>
    <property type="project" value="UniProtKB-EC"/>
</dbReference>
<dbReference type="Pfam" id="PF00072">
    <property type="entry name" value="Response_reg"/>
    <property type="match status" value="1"/>
</dbReference>
<accession>A0ABY0FMK1</accession>
<dbReference type="EMBL" id="PRLM01000001">
    <property type="protein sequence ID" value="RYC75137.1"/>
    <property type="molecule type" value="Genomic_DNA"/>
</dbReference>
<dbReference type="Gene3D" id="3.40.50.2300">
    <property type="match status" value="1"/>
</dbReference>
<keyword evidence="3" id="KW-0378">Hydrolase</keyword>
<name>A0ABY0FMK1_9BACT</name>
<keyword evidence="1" id="KW-0597">Phosphoprotein</keyword>
<evidence type="ECO:0000256" key="1">
    <source>
        <dbReference type="PROSITE-ProRule" id="PRU00169"/>
    </source>
</evidence>
<feature type="modified residue" description="4-aspartylphosphate" evidence="1">
    <location>
        <position position="49"/>
    </location>
</feature>
<reference evidence="3 4" key="2">
    <citation type="journal article" date="2020" name="Cell Rep.">
        <title>Acquisition and Adaptation of Ultra-small Parasitic Reduced Genome Bacteria to Mammalian Hosts.</title>
        <authorList>
            <person name="McLean J.S."/>
            <person name="Bor B."/>
            <person name="Kerns K.A."/>
            <person name="Liu Q."/>
            <person name="To T.T."/>
            <person name="Solden L."/>
            <person name="Hendrickson E.L."/>
            <person name="Wrighton K."/>
            <person name="Shi W."/>
            <person name="He X."/>
        </authorList>
    </citation>
    <scope>NUCLEOTIDE SEQUENCE [LARGE SCALE GENOMIC DNA]</scope>
    <source>
        <strain evidence="3 4">TM7_G3_2_Rum_HOT_351B</strain>
    </source>
</reference>
<sequence length="115" mass="12641">MIFVIDDDDIMAECVVRAINRKEVQVFSSAIEAMNEIAGGNVPEMIFLDILLDGPDGFTFLQDLVSYADTAVIPVVIISSLDFSGKDMSAYGVVGVLNKDIMKPGDIRRYVEQYA</sequence>
<organism evidence="3 4">
    <name type="scientific">Candidatus Nanosyncoccus alces</name>
    <dbReference type="NCBI Taxonomy" id="2171997"/>
    <lineage>
        <taxon>Bacteria</taxon>
        <taxon>Candidatus Saccharimonadota</taxon>
        <taxon>Candidatus Nanosyncoccalia</taxon>
        <taxon>Candidatus Nanosyncoccales</taxon>
        <taxon>Candidatus Nanosyncoccaceae</taxon>
        <taxon>Candidatus Nanosyncoccus</taxon>
    </lineage>
</organism>
<dbReference type="PROSITE" id="PS50110">
    <property type="entry name" value="RESPONSE_REGULATORY"/>
    <property type="match status" value="1"/>
</dbReference>
<protein>
    <submittedName>
        <fullName evidence="3">Chemotaxis response regulator protein-glutamate methylesterase</fullName>
        <ecNumber evidence="3">3.1.1.61</ecNumber>
    </submittedName>
</protein>